<organism evidence="1 2">
    <name type="scientific">Modicella reniformis</name>
    <dbReference type="NCBI Taxonomy" id="1440133"/>
    <lineage>
        <taxon>Eukaryota</taxon>
        <taxon>Fungi</taxon>
        <taxon>Fungi incertae sedis</taxon>
        <taxon>Mucoromycota</taxon>
        <taxon>Mortierellomycotina</taxon>
        <taxon>Mortierellomycetes</taxon>
        <taxon>Mortierellales</taxon>
        <taxon>Mortierellaceae</taxon>
        <taxon>Modicella</taxon>
    </lineage>
</organism>
<dbReference type="OrthoDB" id="2419478at2759"/>
<reference evidence="1" key="1">
    <citation type="journal article" date="2020" name="Fungal Divers.">
        <title>Resolving the Mortierellaceae phylogeny through synthesis of multi-gene phylogenetics and phylogenomics.</title>
        <authorList>
            <person name="Vandepol N."/>
            <person name="Liber J."/>
            <person name="Desiro A."/>
            <person name="Na H."/>
            <person name="Kennedy M."/>
            <person name="Barry K."/>
            <person name="Grigoriev I.V."/>
            <person name="Miller A.N."/>
            <person name="O'Donnell K."/>
            <person name="Stajich J.E."/>
            <person name="Bonito G."/>
        </authorList>
    </citation>
    <scope>NUCLEOTIDE SEQUENCE</scope>
    <source>
        <strain evidence="1">MES-2147</strain>
    </source>
</reference>
<evidence type="ECO:0000313" key="1">
    <source>
        <dbReference type="EMBL" id="KAF9930292.1"/>
    </source>
</evidence>
<feature type="non-terminal residue" evidence="1">
    <location>
        <position position="1"/>
    </location>
</feature>
<dbReference type="EMBL" id="JAAAHW010010126">
    <property type="protein sequence ID" value="KAF9930292.1"/>
    <property type="molecule type" value="Genomic_DNA"/>
</dbReference>
<proteinExistence type="predicted"/>
<gene>
    <name evidence="1" type="ORF">BGZ65_005416</name>
</gene>
<evidence type="ECO:0000313" key="2">
    <source>
        <dbReference type="Proteomes" id="UP000749646"/>
    </source>
</evidence>
<sequence length="162" mass="18656">GNSPDTEPSLTTTSVPAASSTQASSAAAAVFSWRELYETASRFQLAGLMHLAKLVLISRLDTDLALRELFEWAYRYWMLVPSYVSFLIENMNPTLLRCDQYDEGRRGRERERGPGLRLNVAPDERVSKSVFWPYHDRCPRFDDIMVMFLQMLNERKNSETLV</sequence>
<keyword evidence="2" id="KW-1185">Reference proteome</keyword>
<name>A0A9P6IK64_9FUNG</name>
<dbReference type="AlphaFoldDB" id="A0A9P6IK64"/>
<comment type="caution">
    <text evidence="1">The sequence shown here is derived from an EMBL/GenBank/DDBJ whole genome shotgun (WGS) entry which is preliminary data.</text>
</comment>
<dbReference type="Proteomes" id="UP000749646">
    <property type="component" value="Unassembled WGS sequence"/>
</dbReference>
<accession>A0A9P6IK64</accession>
<protein>
    <submittedName>
        <fullName evidence="1">Uncharacterized protein</fullName>
    </submittedName>
</protein>